<organism evidence="2 3">
    <name type="scientific">Pseudonocardia autotrophica</name>
    <name type="common">Amycolata autotrophica</name>
    <name type="synonym">Nocardia autotrophica</name>
    <dbReference type="NCBI Taxonomy" id="2074"/>
    <lineage>
        <taxon>Bacteria</taxon>
        <taxon>Bacillati</taxon>
        <taxon>Actinomycetota</taxon>
        <taxon>Actinomycetes</taxon>
        <taxon>Pseudonocardiales</taxon>
        <taxon>Pseudonocardiaceae</taxon>
        <taxon>Pseudonocardia</taxon>
    </lineage>
</organism>
<evidence type="ECO:0000313" key="2">
    <source>
        <dbReference type="EMBL" id="OSY35761.1"/>
    </source>
</evidence>
<keyword evidence="3" id="KW-1185">Reference proteome</keyword>
<protein>
    <recommendedName>
        <fullName evidence="1">Lipocalin-like domain-containing protein</fullName>
    </recommendedName>
</protein>
<comment type="caution">
    <text evidence="2">The sequence shown here is derived from an EMBL/GenBank/DDBJ whole genome shotgun (WGS) entry which is preliminary data.</text>
</comment>
<reference evidence="2 3" key="1">
    <citation type="submission" date="2016-09" db="EMBL/GenBank/DDBJ databases">
        <title>Pseudonocardia autotrophica DSM535, a candidate organism with high potential of specific P450 cytochromes.</title>
        <authorList>
            <person name="Grumaz C."/>
            <person name="Vainshtein Y."/>
            <person name="Kirstahler P."/>
            <person name="Sohn K."/>
        </authorList>
    </citation>
    <scope>NUCLEOTIDE SEQUENCE [LARGE SCALE GENOMIC DNA]</scope>
    <source>
        <strain evidence="2 3">DSM 535</strain>
    </source>
</reference>
<sequence>MTGCPLVGAWELVGYEVPDAEPGERFPLGREPLGRLIYTAAGDLAVHYMAGDRPAPATANWRFTTDAEKLAAVRAYGGYSGRYTWHGDRVSHHVEACIHPNWIGTTLVRRVELTGTDLVLRVAEPGPAPTPVLRWRRRS</sequence>
<dbReference type="EMBL" id="MIGB01000047">
    <property type="protein sequence ID" value="OSY35761.1"/>
    <property type="molecule type" value="Genomic_DNA"/>
</dbReference>
<dbReference type="RefSeq" id="WP_158092319.1">
    <property type="nucleotide sequence ID" value="NZ_AP018920.1"/>
</dbReference>
<proteinExistence type="predicted"/>
<accession>A0A1Y2ML49</accession>
<evidence type="ECO:0000313" key="3">
    <source>
        <dbReference type="Proteomes" id="UP000194360"/>
    </source>
</evidence>
<dbReference type="OrthoDB" id="118834at2"/>
<dbReference type="Proteomes" id="UP000194360">
    <property type="component" value="Unassembled WGS sequence"/>
</dbReference>
<gene>
    <name evidence="2" type="ORF">BG845_05853</name>
</gene>
<dbReference type="STRING" id="2074.BG845_05853"/>
<feature type="domain" description="Lipocalin-like" evidence="1">
    <location>
        <begin position="7"/>
        <end position="125"/>
    </location>
</feature>
<name>A0A1Y2ML49_PSEAH</name>
<dbReference type="Pfam" id="PF13924">
    <property type="entry name" value="Lipocalin_5"/>
    <property type="match status" value="1"/>
</dbReference>
<evidence type="ECO:0000259" key="1">
    <source>
        <dbReference type="Pfam" id="PF13924"/>
    </source>
</evidence>
<dbReference type="AlphaFoldDB" id="A0A1Y2ML49"/>
<dbReference type="InterPro" id="IPR024311">
    <property type="entry name" value="Lipocalin-like"/>
</dbReference>